<dbReference type="InParanoid" id="A0A2P5EET8"/>
<dbReference type="PANTHER" id="PTHR33647:SF5">
    <property type="entry name" value="OS01G0793900 PROTEIN"/>
    <property type="match status" value="1"/>
</dbReference>
<name>A0A2P5EET8_TREOI</name>
<evidence type="ECO:0000313" key="2">
    <source>
        <dbReference type="Proteomes" id="UP000237000"/>
    </source>
</evidence>
<dbReference type="Proteomes" id="UP000237000">
    <property type="component" value="Unassembled WGS sequence"/>
</dbReference>
<evidence type="ECO:0000313" key="1">
    <source>
        <dbReference type="EMBL" id="PON84042.1"/>
    </source>
</evidence>
<sequence length="132" mass="14918">MGNCLRRESGMEWAGEDWGSVESKSNMHYSTKDHTDGSSEKLKLLGEIGSTGSSSSSGGHDHHEVKIKISKKELEQLVGRLRGVQGLSVEQLLLSKLMDGGDYYYQYDHLHHRQLDHQRSWRPVLQSIPEVN</sequence>
<organism evidence="1 2">
    <name type="scientific">Trema orientale</name>
    <name type="common">Charcoal tree</name>
    <name type="synonym">Celtis orientalis</name>
    <dbReference type="NCBI Taxonomy" id="63057"/>
    <lineage>
        <taxon>Eukaryota</taxon>
        <taxon>Viridiplantae</taxon>
        <taxon>Streptophyta</taxon>
        <taxon>Embryophyta</taxon>
        <taxon>Tracheophyta</taxon>
        <taxon>Spermatophyta</taxon>
        <taxon>Magnoliopsida</taxon>
        <taxon>eudicotyledons</taxon>
        <taxon>Gunneridae</taxon>
        <taxon>Pentapetalae</taxon>
        <taxon>rosids</taxon>
        <taxon>fabids</taxon>
        <taxon>Rosales</taxon>
        <taxon>Cannabaceae</taxon>
        <taxon>Trema</taxon>
    </lineage>
</organism>
<dbReference type="OrthoDB" id="610799at2759"/>
<gene>
    <name evidence="1" type="ORF">TorRG33x02_201620</name>
</gene>
<reference evidence="2" key="1">
    <citation type="submission" date="2016-06" db="EMBL/GenBank/DDBJ databases">
        <title>Parallel loss of symbiosis genes in relatives of nitrogen-fixing non-legume Parasponia.</title>
        <authorList>
            <person name="Van Velzen R."/>
            <person name="Holmer R."/>
            <person name="Bu F."/>
            <person name="Rutten L."/>
            <person name="Van Zeijl A."/>
            <person name="Liu W."/>
            <person name="Santuari L."/>
            <person name="Cao Q."/>
            <person name="Sharma T."/>
            <person name="Shen D."/>
            <person name="Roswanjaya Y."/>
            <person name="Wardhani T."/>
            <person name="Kalhor M.S."/>
            <person name="Jansen J."/>
            <person name="Van den Hoogen J."/>
            <person name="Gungor B."/>
            <person name="Hartog M."/>
            <person name="Hontelez J."/>
            <person name="Verver J."/>
            <person name="Yang W.-C."/>
            <person name="Schijlen E."/>
            <person name="Repin R."/>
            <person name="Schilthuizen M."/>
            <person name="Schranz E."/>
            <person name="Heidstra R."/>
            <person name="Miyata K."/>
            <person name="Fedorova E."/>
            <person name="Kohlen W."/>
            <person name="Bisseling T."/>
            <person name="Smit S."/>
            <person name="Geurts R."/>
        </authorList>
    </citation>
    <scope>NUCLEOTIDE SEQUENCE [LARGE SCALE GENOMIC DNA]</scope>
    <source>
        <strain evidence="2">cv. RG33-2</strain>
    </source>
</reference>
<accession>A0A2P5EET8</accession>
<proteinExistence type="predicted"/>
<comment type="caution">
    <text evidence="1">The sequence shown here is derived from an EMBL/GenBank/DDBJ whole genome shotgun (WGS) entry which is preliminary data.</text>
</comment>
<keyword evidence="2" id="KW-1185">Reference proteome</keyword>
<protein>
    <submittedName>
        <fullName evidence="1">Uncharacterized protein</fullName>
    </submittedName>
</protein>
<dbReference type="AlphaFoldDB" id="A0A2P5EET8"/>
<dbReference type="PANTHER" id="PTHR33647">
    <property type="entry name" value="OS01G0793900 PROTEIN"/>
    <property type="match status" value="1"/>
</dbReference>
<dbReference type="EMBL" id="JXTC01000169">
    <property type="protein sequence ID" value="PON84042.1"/>
    <property type="molecule type" value="Genomic_DNA"/>
</dbReference>